<evidence type="ECO:0000256" key="2">
    <source>
        <dbReference type="ARBA" id="ARBA00022900"/>
    </source>
</evidence>
<dbReference type="PANTHER" id="PTHR11461:SF367">
    <property type="entry name" value="GH21475P-RELATED"/>
    <property type="match status" value="1"/>
</dbReference>
<dbReference type="Proteomes" id="UP001652582">
    <property type="component" value="Chromosome 18"/>
</dbReference>
<dbReference type="InterPro" id="IPR000215">
    <property type="entry name" value="Serpin_fam"/>
</dbReference>
<dbReference type="InterPro" id="IPR042185">
    <property type="entry name" value="Serpin_sf_2"/>
</dbReference>
<keyword evidence="1" id="KW-0646">Protease inhibitor</keyword>
<keyword evidence="4" id="KW-1185">Reference proteome</keyword>
<dbReference type="RefSeq" id="XP_023945527.2">
    <property type="nucleotide sequence ID" value="XM_024089759.2"/>
</dbReference>
<keyword evidence="2" id="KW-0722">Serine protease inhibitor</keyword>
<dbReference type="InterPro" id="IPR036186">
    <property type="entry name" value="Serpin_sf"/>
</dbReference>
<dbReference type="Gene3D" id="3.30.497.10">
    <property type="entry name" value="Antithrombin, subunit I, domain 2"/>
    <property type="match status" value="1"/>
</dbReference>
<dbReference type="GO" id="GO:0004867">
    <property type="term" value="F:serine-type endopeptidase inhibitor activity"/>
    <property type="evidence" value="ECO:0007669"/>
    <property type="project" value="UniProtKB-KW"/>
</dbReference>
<dbReference type="GeneID" id="112051213"/>
<dbReference type="OrthoDB" id="9440847at2759"/>
<dbReference type="InterPro" id="IPR042178">
    <property type="entry name" value="Serpin_sf_1"/>
</dbReference>
<gene>
    <name evidence="5" type="primary">LOC112051213</name>
</gene>
<evidence type="ECO:0000313" key="4">
    <source>
        <dbReference type="Proteomes" id="UP001652582"/>
    </source>
</evidence>
<name>A0A6J1NKK4_BICAN</name>
<dbReference type="GO" id="GO:0005615">
    <property type="term" value="C:extracellular space"/>
    <property type="evidence" value="ECO:0007669"/>
    <property type="project" value="InterPro"/>
</dbReference>
<feature type="domain" description="Serpin" evidence="3">
    <location>
        <begin position="1"/>
        <end position="217"/>
    </location>
</feature>
<dbReference type="PANTHER" id="PTHR11461">
    <property type="entry name" value="SERINE PROTEASE INHIBITOR, SERPIN"/>
    <property type="match status" value="1"/>
</dbReference>
<evidence type="ECO:0000313" key="5">
    <source>
        <dbReference type="RefSeq" id="XP_023945527.2"/>
    </source>
</evidence>
<dbReference type="KEGG" id="bany:112051213"/>
<evidence type="ECO:0000256" key="1">
    <source>
        <dbReference type="ARBA" id="ARBA00022690"/>
    </source>
</evidence>
<protein>
    <submittedName>
        <fullName evidence="5">Leukocyte elastase inhibitor-like</fullName>
    </submittedName>
</protein>
<organism evidence="4 5">
    <name type="scientific">Bicyclus anynana</name>
    <name type="common">Squinting bush brown butterfly</name>
    <dbReference type="NCBI Taxonomy" id="110368"/>
    <lineage>
        <taxon>Eukaryota</taxon>
        <taxon>Metazoa</taxon>
        <taxon>Ecdysozoa</taxon>
        <taxon>Arthropoda</taxon>
        <taxon>Hexapoda</taxon>
        <taxon>Insecta</taxon>
        <taxon>Pterygota</taxon>
        <taxon>Neoptera</taxon>
        <taxon>Endopterygota</taxon>
        <taxon>Lepidoptera</taxon>
        <taxon>Glossata</taxon>
        <taxon>Ditrysia</taxon>
        <taxon>Papilionoidea</taxon>
        <taxon>Nymphalidae</taxon>
        <taxon>Satyrinae</taxon>
        <taxon>Satyrini</taxon>
        <taxon>Mycalesina</taxon>
        <taxon>Bicyclus</taxon>
    </lineage>
</organism>
<proteinExistence type="predicted"/>
<dbReference type="Gene3D" id="2.30.39.10">
    <property type="entry name" value="Alpha-1-antitrypsin, domain 1"/>
    <property type="match status" value="1"/>
</dbReference>
<dbReference type="SUPFAM" id="SSF56574">
    <property type="entry name" value="Serpins"/>
    <property type="match status" value="1"/>
</dbReference>
<evidence type="ECO:0000259" key="3">
    <source>
        <dbReference type="Pfam" id="PF00079"/>
    </source>
</evidence>
<sequence length="223" mass="25803">MIMCNGVFFNGFWKNRFPVLATVEETHYDEKLKINRYVRRMHLKAKVPYLDIPYLNSTVLELPIGDEGKWVMIFVFPHRDVPLSHVYTQLRSYSLDTLVEIIDRDEVQEVDIKLPRFRLERQVVLTKPLGQMGLREAFKLDLQGGFLGIATEDIYIGDFEHMASIFVSETGVRALATTPGFDGYASKIHNGGLKAEKPFVFFLMEKPSRTPVFCGSYTFERYF</sequence>
<dbReference type="InterPro" id="IPR023796">
    <property type="entry name" value="Serpin_dom"/>
</dbReference>
<accession>A0A6J1NKK4</accession>
<dbReference type="Pfam" id="PF00079">
    <property type="entry name" value="Serpin"/>
    <property type="match status" value="1"/>
</dbReference>
<dbReference type="AlphaFoldDB" id="A0A6J1NKK4"/>
<reference evidence="5" key="1">
    <citation type="submission" date="2025-08" db="UniProtKB">
        <authorList>
            <consortium name="RefSeq"/>
        </authorList>
    </citation>
    <scope>IDENTIFICATION</scope>
</reference>